<dbReference type="AlphaFoldDB" id="A0A1A8TM44"/>
<reference evidence="4 5" key="1">
    <citation type="submission" date="2016-06" db="EMBL/GenBank/DDBJ databases">
        <authorList>
            <person name="Kjaerup R.B."/>
            <person name="Dalgaard T.S."/>
            <person name="Juul-Madsen H.R."/>
        </authorList>
    </citation>
    <scope>NUCLEOTIDE SEQUENCE [LARGE SCALE GENOMIC DNA]</scope>
    <source>
        <strain evidence="4 5">CECT 8886</strain>
    </source>
</reference>
<proteinExistence type="predicted"/>
<feature type="domain" description="N-acetyltransferase" evidence="3">
    <location>
        <begin position="1"/>
        <end position="164"/>
    </location>
</feature>
<keyword evidence="4" id="KW-0645">Protease</keyword>
<dbReference type="InterPro" id="IPR000182">
    <property type="entry name" value="GNAT_dom"/>
</dbReference>
<dbReference type="CDD" id="cd04301">
    <property type="entry name" value="NAT_SF"/>
    <property type="match status" value="1"/>
</dbReference>
<gene>
    <name evidence="4" type="primary">paiA</name>
    <name evidence="4" type="ORF">MSP8886_02818</name>
</gene>
<evidence type="ECO:0000256" key="1">
    <source>
        <dbReference type="ARBA" id="ARBA00022679"/>
    </source>
</evidence>
<protein>
    <submittedName>
        <fullName evidence="4">Protease synthase and sporulation negative regulatory protein PAI 1</fullName>
        <ecNumber evidence="4">2.3.1.-</ecNumber>
    </submittedName>
</protein>
<dbReference type="STRING" id="1792290.MSP8886_02818"/>
<dbReference type="OrthoDB" id="143110at2"/>
<keyword evidence="5" id="KW-1185">Reference proteome</keyword>
<dbReference type="GO" id="GO:0008233">
    <property type="term" value="F:peptidase activity"/>
    <property type="evidence" value="ECO:0007669"/>
    <property type="project" value="UniProtKB-KW"/>
</dbReference>
<dbReference type="EC" id="2.3.1.-" evidence="4"/>
<accession>A0A1A8TM44</accession>
<organism evidence="4 5">
    <name type="scientific">Marinomonas spartinae</name>
    <dbReference type="NCBI Taxonomy" id="1792290"/>
    <lineage>
        <taxon>Bacteria</taxon>
        <taxon>Pseudomonadati</taxon>
        <taxon>Pseudomonadota</taxon>
        <taxon>Gammaproteobacteria</taxon>
        <taxon>Oceanospirillales</taxon>
        <taxon>Oceanospirillaceae</taxon>
        <taxon>Marinomonas</taxon>
    </lineage>
</organism>
<dbReference type="GO" id="GO:0016747">
    <property type="term" value="F:acyltransferase activity, transferring groups other than amino-acyl groups"/>
    <property type="evidence" value="ECO:0007669"/>
    <property type="project" value="InterPro"/>
</dbReference>
<evidence type="ECO:0000313" key="5">
    <source>
        <dbReference type="Proteomes" id="UP000092544"/>
    </source>
</evidence>
<dbReference type="InterPro" id="IPR051556">
    <property type="entry name" value="N-term/lysine_N-AcTrnsfr"/>
</dbReference>
<dbReference type="EMBL" id="FLOB01000006">
    <property type="protein sequence ID" value="SBS33621.1"/>
    <property type="molecule type" value="Genomic_DNA"/>
</dbReference>
<sequence>MIRRAEKSDCLNLAALSLQVWLNTYATEGIRKKISEYALSTFTESHFLKLLDQASCNILVYEEEDHLVGFVLVDIESRFNESSSAGYEVVTLYVSTHFQGQGIGKKLLKKIESLYGSPFWLSTWINNHGAIAFYKKLGFQIIGELNFDLEGELHSNHVLSYTGT</sequence>
<dbReference type="Gene3D" id="3.40.630.30">
    <property type="match status" value="1"/>
</dbReference>
<evidence type="ECO:0000256" key="2">
    <source>
        <dbReference type="ARBA" id="ARBA00023315"/>
    </source>
</evidence>
<dbReference type="PANTHER" id="PTHR42919:SF8">
    <property type="entry name" value="N-ALPHA-ACETYLTRANSFERASE 50"/>
    <property type="match status" value="1"/>
</dbReference>
<dbReference type="Pfam" id="PF00583">
    <property type="entry name" value="Acetyltransf_1"/>
    <property type="match status" value="1"/>
</dbReference>
<keyword evidence="1 4" id="KW-0808">Transferase</keyword>
<keyword evidence="4" id="KW-0378">Hydrolase</keyword>
<dbReference type="GO" id="GO:0006508">
    <property type="term" value="P:proteolysis"/>
    <property type="evidence" value="ECO:0007669"/>
    <property type="project" value="UniProtKB-KW"/>
</dbReference>
<keyword evidence="2 4" id="KW-0012">Acyltransferase</keyword>
<dbReference type="Proteomes" id="UP000092544">
    <property type="component" value="Unassembled WGS sequence"/>
</dbReference>
<evidence type="ECO:0000313" key="4">
    <source>
        <dbReference type="EMBL" id="SBS33621.1"/>
    </source>
</evidence>
<dbReference type="SUPFAM" id="SSF55729">
    <property type="entry name" value="Acyl-CoA N-acyltransferases (Nat)"/>
    <property type="match status" value="1"/>
</dbReference>
<dbReference type="RefSeq" id="WP_067017470.1">
    <property type="nucleotide sequence ID" value="NZ_FLOB01000006.1"/>
</dbReference>
<dbReference type="InterPro" id="IPR016181">
    <property type="entry name" value="Acyl_CoA_acyltransferase"/>
</dbReference>
<evidence type="ECO:0000259" key="3">
    <source>
        <dbReference type="PROSITE" id="PS51186"/>
    </source>
</evidence>
<name>A0A1A8TM44_9GAMM</name>
<dbReference type="PANTHER" id="PTHR42919">
    <property type="entry name" value="N-ALPHA-ACETYLTRANSFERASE"/>
    <property type="match status" value="1"/>
</dbReference>
<dbReference type="PROSITE" id="PS51186">
    <property type="entry name" value="GNAT"/>
    <property type="match status" value="1"/>
</dbReference>